<dbReference type="InterPro" id="IPR000515">
    <property type="entry name" value="MetI-like"/>
</dbReference>
<accession>A0A6J6MW79</accession>
<reference evidence="10" key="1">
    <citation type="submission" date="2020-05" db="EMBL/GenBank/DDBJ databases">
        <authorList>
            <person name="Chiriac C."/>
            <person name="Salcher M."/>
            <person name="Ghai R."/>
            <person name="Kavagutti S V."/>
        </authorList>
    </citation>
    <scope>NUCLEOTIDE SEQUENCE</scope>
</reference>
<evidence type="ECO:0000256" key="2">
    <source>
        <dbReference type="ARBA" id="ARBA00022448"/>
    </source>
</evidence>
<keyword evidence="6 8" id="KW-1133">Transmembrane helix</keyword>
<evidence type="ECO:0000256" key="6">
    <source>
        <dbReference type="ARBA" id="ARBA00022989"/>
    </source>
</evidence>
<evidence type="ECO:0000256" key="1">
    <source>
        <dbReference type="ARBA" id="ARBA00004651"/>
    </source>
</evidence>
<dbReference type="NCBIfam" id="TIGR01726">
    <property type="entry name" value="HEQRo_perm_3TM"/>
    <property type="match status" value="1"/>
</dbReference>
<dbReference type="Pfam" id="PF00528">
    <property type="entry name" value="BPD_transp_1"/>
    <property type="match status" value="1"/>
</dbReference>
<dbReference type="SUPFAM" id="SSF161098">
    <property type="entry name" value="MetI-like"/>
    <property type="match status" value="1"/>
</dbReference>
<evidence type="ECO:0000313" key="10">
    <source>
        <dbReference type="EMBL" id="CAB4678621.1"/>
    </source>
</evidence>
<dbReference type="CDD" id="cd06261">
    <property type="entry name" value="TM_PBP2"/>
    <property type="match status" value="1"/>
</dbReference>
<sequence>MATTDNTDYGDDVVAVPLRHPLRWIFGGLATALLLSFIWALYSAKSIQHEIVAKFLFDPRILIGMVVTILVTVLCMFIAIVLATLLAIMKLSENPLQRWLATGFIEFFRGTPLLLQIVFWGYLGIIFPQLVLGVPYTDIVWLSGDTSDLIPAIVAGVIALSLNEAAYSAEIVRAGILAVDSGQVEAAKSLGMSGGQTMRRIVLPQAMRVIIPPIGNEFIGMLKNTSLLQVIAVAELYTAANTISSANLAQIELLVVSGFWYLAMTTVLGFPQRALERKFGRGFATVGGRAAPRAFKVGRR</sequence>
<evidence type="ECO:0000256" key="8">
    <source>
        <dbReference type="SAM" id="Phobius"/>
    </source>
</evidence>
<evidence type="ECO:0000256" key="3">
    <source>
        <dbReference type="ARBA" id="ARBA00022475"/>
    </source>
</evidence>
<dbReference type="InterPro" id="IPR035906">
    <property type="entry name" value="MetI-like_sf"/>
</dbReference>
<evidence type="ECO:0000256" key="5">
    <source>
        <dbReference type="ARBA" id="ARBA00022970"/>
    </source>
</evidence>
<dbReference type="PANTHER" id="PTHR30614">
    <property type="entry name" value="MEMBRANE COMPONENT OF AMINO ACID ABC TRANSPORTER"/>
    <property type="match status" value="1"/>
</dbReference>
<feature type="transmembrane region" description="Helical" evidence="8">
    <location>
        <begin position="117"/>
        <end position="137"/>
    </location>
</feature>
<evidence type="ECO:0000259" key="9">
    <source>
        <dbReference type="PROSITE" id="PS50928"/>
    </source>
</evidence>
<gene>
    <name evidence="10" type="ORF">UFOPK2373_00091</name>
</gene>
<keyword evidence="7 8" id="KW-0472">Membrane</keyword>
<keyword evidence="5" id="KW-0029">Amino-acid transport</keyword>
<organism evidence="10">
    <name type="scientific">freshwater metagenome</name>
    <dbReference type="NCBI Taxonomy" id="449393"/>
    <lineage>
        <taxon>unclassified sequences</taxon>
        <taxon>metagenomes</taxon>
        <taxon>ecological metagenomes</taxon>
    </lineage>
</organism>
<feature type="domain" description="ABC transmembrane type-1" evidence="9">
    <location>
        <begin position="65"/>
        <end position="272"/>
    </location>
</feature>
<feature type="transmembrane region" description="Helical" evidence="8">
    <location>
        <begin position="62"/>
        <end position="89"/>
    </location>
</feature>
<keyword evidence="2" id="KW-0813">Transport</keyword>
<proteinExistence type="predicted"/>
<dbReference type="InterPro" id="IPR010065">
    <property type="entry name" value="AA_ABC_transptr_permease_3TM"/>
</dbReference>
<dbReference type="InterPro" id="IPR043429">
    <property type="entry name" value="ArtM/GltK/GlnP/TcyL/YhdX-like"/>
</dbReference>
<dbReference type="PROSITE" id="PS50928">
    <property type="entry name" value="ABC_TM1"/>
    <property type="match status" value="1"/>
</dbReference>
<dbReference type="GO" id="GO:0043190">
    <property type="term" value="C:ATP-binding cassette (ABC) transporter complex"/>
    <property type="evidence" value="ECO:0007669"/>
    <property type="project" value="InterPro"/>
</dbReference>
<dbReference type="FunFam" id="1.10.3720.10:FF:000006">
    <property type="entry name" value="Glutamate/aspartate ABC transporter, permease protein GltK"/>
    <property type="match status" value="1"/>
</dbReference>
<evidence type="ECO:0000256" key="4">
    <source>
        <dbReference type="ARBA" id="ARBA00022692"/>
    </source>
</evidence>
<dbReference type="GO" id="GO:0006865">
    <property type="term" value="P:amino acid transport"/>
    <property type="evidence" value="ECO:0007669"/>
    <property type="project" value="UniProtKB-KW"/>
</dbReference>
<comment type="subcellular location">
    <subcellularLocation>
        <location evidence="1">Cell membrane</location>
        <topology evidence="1">Multi-pass membrane protein</topology>
    </subcellularLocation>
</comment>
<protein>
    <submittedName>
        <fullName evidence="10">Unannotated protein</fullName>
    </submittedName>
</protein>
<keyword evidence="3" id="KW-1003">Cell membrane</keyword>
<dbReference type="GO" id="GO:0022857">
    <property type="term" value="F:transmembrane transporter activity"/>
    <property type="evidence" value="ECO:0007669"/>
    <property type="project" value="InterPro"/>
</dbReference>
<feature type="transmembrane region" description="Helical" evidence="8">
    <location>
        <begin position="24"/>
        <end position="42"/>
    </location>
</feature>
<evidence type="ECO:0000256" key="7">
    <source>
        <dbReference type="ARBA" id="ARBA00023136"/>
    </source>
</evidence>
<dbReference type="EMBL" id="CAEZXL010000006">
    <property type="protein sequence ID" value="CAB4678621.1"/>
    <property type="molecule type" value="Genomic_DNA"/>
</dbReference>
<dbReference type="Gene3D" id="1.10.3720.10">
    <property type="entry name" value="MetI-like"/>
    <property type="match status" value="1"/>
</dbReference>
<dbReference type="AlphaFoldDB" id="A0A6J6MW79"/>
<name>A0A6J6MW79_9ZZZZ</name>
<dbReference type="PANTHER" id="PTHR30614:SF0">
    <property type="entry name" value="L-CYSTINE TRANSPORT SYSTEM PERMEASE PROTEIN TCYL"/>
    <property type="match status" value="1"/>
</dbReference>
<keyword evidence="4 8" id="KW-0812">Transmembrane</keyword>